<proteinExistence type="predicted"/>
<dbReference type="RefSeq" id="WP_181661955.1">
    <property type="nucleotide sequence ID" value="NZ_JACEHE010000037.1"/>
</dbReference>
<keyword evidence="1" id="KW-1133">Transmembrane helix</keyword>
<reference evidence="2 3" key="1">
    <citation type="submission" date="2020-07" db="EMBL/GenBank/DDBJ databases">
        <title>Streptomyces isolated from Indian soil.</title>
        <authorList>
            <person name="Mandal S."/>
            <person name="Maiti P.K."/>
        </authorList>
    </citation>
    <scope>NUCLEOTIDE SEQUENCE [LARGE SCALE GENOMIC DNA]</scope>
    <source>
        <strain evidence="2 3">PSKA28</strain>
    </source>
</reference>
<feature type="transmembrane region" description="Helical" evidence="1">
    <location>
        <begin position="12"/>
        <end position="29"/>
    </location>
</feature>
<gene>
    <name evidence="2" type="ORF">H1D24_36145</name>
</gene>
<evidence type="ECO:0000256" key="1">
    <source>
        <dbReference type="SAM" id="Phobius"/>
    </source>
</evidence>
<keyword evidence="1" id="KW-0812">Transmembrane</keyword>
<organism evidence="2 3">
    <name type="scientific">Streptomyces himalayensis subsp. himalayensis</name>
    <dbReference type="NCBI Taxonomy" id="2756131"/>
    <lineage>
        <taxon>Bacteria</taxon>
        <taxon>Bacillati</taxon>
        <taxon>Actinomycetota</taxon>
        <taxon>Actinomycetes</taxon>
        <taxon>Kitasatosporales</taxon>
        <taxon>Streptomycetaceae</taxon>
        <taxon>Streptomyces</taxon>
        <taxon>Streptomyces himalayensis</taxon>
    </lineage>
</organism>
<dbReference type="EMBL" id="JACEHE010000037">
    <property type="protein sequence ID" value="MBA2951035.1"/>
    <property type="molecule type" value="Genomic_DNA"/>
</dbReference>
<keyword evidence="1" id="KW-0472">Membrane</keyword>
<protein>
    <submittedName>
        <fullName evidence="2">Uncharacterized protein</fullName>
    </submittedName>
</protein>
<dbReference type="AlphaFoldDB" id="A0A7W0ICU8"/>
<evidence type="ECO:0000313" key="2">
    <source>
        <dbReference type="EMBL" id="MBA2951035.1"/>
    </source>
</evidence>
<sequence length="61" mass="6133">MFVDFRIDLSGVGLAFVAALVLGVVLVLLPAPTVALLQEAGWLLPAAACLAVGARSGGSVR</sequence>
<accession>A0A7W0ICU8</accession>
<comment type="caution">
    <text evidence="2">The sequence shown here is derived from an EMBL/GenBank/DDBJ whole genome shotgun (WGS) entry which is preliminary data.</text>
</comment>
<evidence type="ECO:0000313" key="3">
    <source>
        <dbReference type="Proteomes" id="UP000545761"/>
    </source>
</evidence>
<name>A0A7W0ICU8_9ACTN</name>
<dbReference type="Proteomes" id="UP000545761">
    <property type="component" value="Unassembled WGS sequence"/>
</dbReference>